<accession>A0A2K2F7S5</accession>
<dbReference type="AlphaFoldDB" id="A0A2K2F7S5"/>
<dbReference type="GO" id="GO:0009098">
    <property type="term" value="P:L-leucine biosynthetic process"/>
    <property type="evidence" value="ECO:0007669"/>
    <property type="project" value="InterPro"/>
</dbReference>
<dbReference type="Gene3D" id="1.10.238.260">
    <property type="match status" value="1"/>
</dbReference>
<sequence>MKQVYIYDSTLRDGAQAQGISFTVMDKLKIVEALDDFGISYIEAGNPGSNPKDLEFFENVKKIKLKHAKIAAFGSTRRVNVSVEEDANVKSLLVADTPAVTIFGKSWDFQVLDILKTTLDENLRMIYDTIAFFKKHNKEVIFDAEHFFDGYKSNREFAIKSLQAAYDAGADCLCLCDTNGGTFPSDIQRITSEVVNKFGIAVGIHTHNDNGMAVANSIIAVEAGAVQVQGTINGFGERCGNANLCTIIPNLQLKMDYSCIPEENMAKLTPTARYISEIANVIHDERSPYVGKSTFAHKAGMHADAVLKNTVAYEHIDPKLVGNKRTFLMSEVAGRSAVLHMIRAVDSSITKDSPQTALILERLKELEHEGYQYEGAESSFELEVRKILGKYHHFFKLREFKVIINEPSLEGINSSAMIKIEVDGQEEITAADGDGPVNALDKAVRKALERFYPQIKEMKLTDYKVRVLDSSSATAAKVRVLIESTDGREVWTTIGVSTDIVDASWKALVDSIEYKLIKDTHC</sequence>
<dbReference type="NCBIfam" id="TIGR00977">
    <property type="entry name" value="citramal_synth"/>
    <property type="match status" value="1"/>
</dbReference>
<evidence type="ECO:0000256" key="3">
    <source>
        <dbReference type="ARBA" id="ARBA00022605"/>
    </source>
</evidence>
<reference evidence="12" key="1">
    <citation type="submission" date="2017-06" db="EMBL/GenBank/DDBJ databases">
        <title>Investigating the central metabolism of Clostridium thermosuccinogenes.</title>
        <authorList>
            <person name="Koendjbiharie J.G."/>
            <person name="Van Kranenburg R."/>
            <person name="Vriesendorp B."/>
        </authorList>
    </citation>
    <scope>NUCLEOTIDE SEQUENCE [LARGE SCALE GENOMIC DNA]</scope>
    <source>
        <strain evidence="12">DSM 5806</strain>
    </source>
</reference>
<gene>
    <name evidence="11" type="ORF">CDQ84_17040</name>
</gene>
<dbReference type="CDD" id="cd07941">
    <property type="entry name" value="DRE_TIM_LeuA3"/>
    <property type="match status" value="1"/>
</dbReference>
<keyword evidence="3" id="KW-0028">Amino-acid biosynthesis</keyword>
<keyword evidence="6" id="KW-0100">Branched-chain amino acid biosynthesis</keyword>
<evidence type="ECO:0000256" key="8">
    <source>
        <dbReference type="NCBIfam" id="TIGR00977"/>
    </source>
</evidence>
<evidence type="ECO:0000256" key="1">
    <source>
        <dbReference type="ARBA" id="ARBA00004743"/>
    </source>
</evidence>
<dbReference type="Pfam" id="PF08502">
    <property type="entry name" value="LeuA_dimer"/>
    <property type="match status" value="1"/>
</dbReference>
<keyword evidence="12" id="KW-1185">Reference proteome</keyword>
<dbReference type="EC" id="2.3.3.21" evidence="8"/>
<dbReference type="Proteomes" id="UP000236151">
    <property type="component" value="Unassembled WGS sequence"/>
</dbReference>
<dbReference type="PANTHER" id="PTHR43538:SF1">
    <property type="entry name" value="(R)-CITRAMALATE SYNTHASE"/>
    <property type="match status" value="1"/>
</dbReference>
<name>A0A2K2F7S5_9CLOT</name>
<dbReference type="GO" id="GO:0043714">
    <property type="term" value="F:(R)-citramalate synthase activity"/>
    <property type="evidence" value="ECO:0007669"/>
    <property type="project" value="UniProtKB-UniRule"/>
</dbReference>
<evidence type="ECO:0000256" key="7">
    <source>
        <dbReference type="ARBA" id="ARBA00048263"/>
    </source>
</evidence>
<comment type="similarity">
    <text evidence="2 9">Belongs to the alpha-IPM synthase/homocitrate synthase family.</text>
</comment>
<dbReference type="PROSITE" id="PS50991">
    <property type="entry name" value="PYR_CT"/>
    <property type="match status" value="1"/>
</dbReference>
<dbReference type="OrthoDB" id="9804858at2"/>
<dbReference type="SMART" id="SM00917">
    <property type="entry name" value="LeuA_dimer"/>
    <property type="match status" value="1"/>
</dbReference>
<dbReference type="Gene3D" id="3.30.160.270">
    <property type="match status" value="1"/>
</dbReference>
<evidence type="ECO:0000256" key="9">
    <source>
        <dbReference type="RuleBase" id="RU003523"/>
    </source>
</evidence>
<dbReference type="InterPro" id="IPR000891">
    <property type="entry name" value="PYR_CT"/>
</dbReference>
<dbReference type="Pfam" id="PF22617">
    <property type="entry name" value="HCS_D2"/>
    <property type="match status" value="1"/>
</dbReference>
<evidence type="ECO:0000256" key="5">
    <source>
        <dbReference type="ARBA" id="ARBA00022679"/>
    </source>
</evidence>
<dbReference type="InterPro" id="IPR013785">
    <property type="entry name" value="Aldolase_TIM"/>
</dbReference>
<comment type="catalytic activity">
    <reaction evidence="7">
        <text>pyruvate + acetyl-CoA + H2O = (3R)-citramalate + CoA + H(+)</text>
        <dbReference type="Rhea" id="RHEA:19045"/>
        <dbReference type="ChEBI" id="CHEBI:15361"/>
        <dbReference type="ChEBI" id="CHEBI:15377"/>
        <dbReference type="ChEBI" id="CHEBI:15378"/>
        <dbReference type="ChEBI" id="CHEBI:30934"/>
        <dbReference type="ChEBI" id="CHEBI:57287"/>
        <dbReference type="ChEBI" id="CHEBI:57288"/>
        <dbReference type="EC" id="2.3.3.21"/>
    </reaction>
</comment>
<dbReference type="PANTHER" id="PTHR43538">
    <property type="entry name" value="ALPHA-IPM SYNTHASE/HOMOCITRATE SYNTHASE"/>
    <property type="match status" value="1"/>
</dbReference>
<evidence type="ECO:0000259" key="10">
    <source>
        <dbReference type="PROSITE" id="PS50991"/>
    </source>
</evidence>
<dbReference type="InterPro" id="IPR005675">
    <property type="entry name" value="Citramal_synthase"/>
</dbReference>
<dbReference type="SUPFAM" id="SSF51569">
    <property type="entry name" value="Aldolase"/>
    <property type="match status" value="1"/>
</dbReference>
<dbReference type="InterPro" id="IPR013709">
    <property type="entry name" value="2-isopropylmalate_synth_dimer"/>
</dbReference>
<evidence type="ECO:0000256" key="4">
    <source>
        <dbReference type="ARBA" id="ARBA00022624"/>
    </source>
</evidence>
<proteinExistence type="inferred from homology"/>
<dbReference type="InterPro" id="IPR054691">
    <property type="entry name" value="LeuA/HCS_post-cat"/>
</dbReference>
<dbReference type="GO" id="GO:0003852">
    <property type="term" value="F:2-isopropylmalate synthase activity"/>
    <property type="evidence" value="ECO:0007669"/>
    <property type="project" value="InterPro"/>
</dbReference>
<feature type="domain" description="Pyruvate carboxyltransferase" evidence="10">
    <location>
        <begin position="4"/>
        <end position="266"/>
    </location>
</feature>
<protein>
    <recommendedName>
        <fullName evidence="8">Citramalate synthase</fullName>
        <ecNumber evidence="8">2.3.3.21</ecNumber>
    </recommendedName>
</protein>
<comment type="caution">
    <text evidence="11">The sequence shown here is derived from an EMBL/GenBank/DDBJ whole genome shotgun (WGS) entry which is preliminary data.</text>
</comment>
<dbReference type="KEGG" id="cthd:CDO33_18635"/>
<evidence type="ECO:0000256" key="6">
    <source>
        <dbReference type="ARBA" id="ARBA00023304"/>
    </source>
</evidence>
<dbReference type="PROSITE" id="PS00815">
    <property type="entry name" value="AIPM_HOMOCIT_SYNTH_1"/>
    <property type="match status" value="1"/>
</dbReference>
<dbReference type="InterPro" id="IPR036230">
    <property type="entry name" value="LeuA_allosteric_dom_sf"/>
</dbReference>
<evidence type="ECO:0000313" key="11">
    <source>
        <dbReference type="EMBL" id="PNT95470.1"/>
    </source>
</evidence>
<evidence type="ECO:0000256" key="2">
    <source>
        <dbReference type="ARBA" id="ARBA00006154"/>
    </source>
</evidence>
<dbReference type="EMBL" id="NIOJ01000066">
    <property type="protein sequence ID" value="PNT95470.1"/>
    <property type="molecule type" value="Genomic_DNA"/>
</dbReference>
<dbReference type="Pfam" id="PF00682">
    <property type="entry name" value="HMGL-like"/>
    <property type="match status" value="1"/>
</dbReference>
<dbReference type="InterPro" id="IPR002034">
    <property type="entry name" value="AIPM/Hcit_synth_CS"/>
</dbReference>
<dbReference type="PROSITE" id="PS00816">
    <property type="entry name" value="AIPM_HOMOCIT_SYNTH_2"/>
    <property type="match status" value="1"/>
</dbReference>
<dbReference type="RefSeq" id="WP_103082943.1">
    <property type="nucleotide sequence ID" value="NZ_CP021850.1"/>
</dbReference>
<evidence type="ECO:0000313" key="12">
    <source>
        <dbReference type="Proteomes" id="UP000236151"/>
    </source>
</evidence>
<comment type="pathway">
    <text evidence="1">Amino-acid biosynthesis; L-isoleucine biosynthesis; 2-oxobutanoate from pyruvate: step 1/3.</text>
</comment>
<keyword evidence="4" id="KW-0412">Isoleucine biosynthesis</keyword>
<dbReference type="Gene3D" id="3.20.20.70">
    <property type="entry name" value="Aldolase class I"/>
    <property type="match status" value="1"/>
</dbReference>
<dbReference type="UniPathway" id="UPA00047">
    <property type="reaction ID" value="UER00066"/>
</dbReference>
<keyword evidence="5 9" id="KW-0808">Transferase</keyword>
<dbReference type="GO" id="GO:0009097">
    <property type="term" value="P:isoleucine biosynthetic process"/>
    <property type="evidence" value="ECO:0007669"/>
    <property type="project" value="UniProtKB-UniRule"/>
</dbReference>
<dbReference type="SUPFAM" id="SSF110921">
    <property type="entry name" value="2-isopropylmalate synthase LeuA, allosteric (dimerisation) domain"/>
    <property type="match status" value="1"/>
</dbReference>
<organism evidence="11 12">
    <name type="scientific">Clostridium thermosuccinogenes</name>
    <dbReference type="NCBI Taxonomy" id="84032"/>
    <lineage>
        <taxon>Bacteria</taxon>
        <taxon>Bacillati</taxon>
        <taxon>Bacillota</taxon>
        <taxon>Clostridia</taxon>
        <taxon>Eubacteriales</taxon>
        <taxon>Clostridiaceae</taxon>
        <taxon>Clostridium</taxon>
    </lineage>
</organism>